<reference evidence="1" key="1">
    <citation type="journal article" date="2015" name="Nature">
        <title>Complex archaea that bridge the gap between prokaryotes and eukaryotes.</title>
        <authorList>
            <person name="Spang A."/>
            <person name="Saw J.H."/>
            <person name="Jorgensen S.L."/>
            <person name="Zaremba-Niedzwiedzka K."/>
            <person name="Martijn J."/>
            <person name="Lind A.E."/>
            <person name="van Eijk R."/>
            <person name="Schleper C."/>
            <person name="Guy L."/>
            <person name="Ettema T.J."/>
        </authorList>
    </citation>
    <scope>NUCLEOTIDE SEQUENCE</scope>
</reference>
<sequence>MTSITPVDLDTAATNTGDYVDMRNYDSCWVMLLTSVGTGGDDAVFYFYEATSAAGAGATALTTGARVRHKVGATALNAVGQWTILTPTAGTSYDTVVINSAENETIICVEIKASDLSAGFTHIRVDIKGSDMGAAQLGGLYYILNKARYSQKTPASAID</sequence>
<evidence type="ECO:0000313" key="1">
    <source>
        <dbReference type="EMBL" id="KKN55346.1"/>
    </source>
</evidence>
<gene>
    <name evidence="1" type="ORF">LCGC14_0583360</name>
</gene>
<name>A0A0F9U1Z9_9ZZZZ</name>
<organism evidence="1">
    <name type="scientific">marine sediment metagenome</name>
    <dbReference type="NCBI Taxonomy" id="412755"/>
    <lineage>
        <taxon>unclassified sequences</taxon>
        <taxon>metagenomes</taxon>
        <taxon>ecological metagenomes</taxon>
    </lineage>
</organism>
<proteinExistence type="predicted"/>
<accession>A0A0F9U1Z9</accession>
<dbReference type="AlphaFoldDB" id="A0A0F9U1Z9"/>
<dbReference type="EMBL" id="LAZR01000889">
    <property type="protein sequence ID" value="KKN55346.1"/>
    <property type="molecule type" value="Genomic_DNA"/>
</dbReference>
<protein>
    <submittedName>
        <fullName evidence="1">Uncharacterized protein</fullName>
    </submittedName>
</protein>
<comment type="caution">
    <text evidence="1">The sequence shown here is derived from an EMBL/GenBank/DDBJ whole genome shotgun (WGS) entry which is preliminary data.</text>
</comment>